<protein>
    <submittedName>
        <fullName evidence="4">Glutaredoxin-like protein</fullName>
    </submittedName>
</protein>
<dbReference type="PANTHER" id="PTHR37170:SF1">
    <property type="entry name" value="GLUTAREDOXIN-LIKE PROTEIN"/>
    <property type="match status" value="1"/>
</dbReference>
<dbReference type="RefSeq" id="WP_048091149.1">
    <property type="nucleotide sequence ID" value="NZ_JMIY01000004.1"/>
</dbReference>
<dbReference type="EMBL" id="JMIY01000004">
    <property type="protein sequence ID" value="KCZ71909.1"/>
    <property type="molecule type" value="Genomic_DNA"/>
</dbReference>
<dbReference type="PROSITE" id="PS51352">
    <property type="entry name" value="THIOREDOXIN_2"/>
    <property type="match status" value="1"/>
</dbReference>
<keyword evidence="5" id="KW-1185">Reference proteome</keyword>
<accession>A0A062V823</accession>
<dbReference type="InterPro" id="IPR036249">
    <property type="entry name" value="Thioredoxin-like_sf"/>
</dbReference>
<feature type="domain" description="Thioredoxin" evidence="3">
    <location>
        <begin position="1"/>
        <end position="114"/>
    </location>
</feature>
<evidence type="ECO:0000259" key="3">
    <source>
        <dbReference type="PROSITE" id="PS51352"/>
    </source>
</evidence>
<name>A0A062V823_9EURY</name>
<evidence type="ECO:0000313" key="4">
    <source>
        <dbReference type="EMBL" id="KCZ71909.1"/>
    </source>
</evidence>
<dbReference type="AlphaFoldDB" id="A0A062V823"/>
<dbReference type="OrthoDB" id="35385at2157"/>
<evidence type="ECO:0000256" key="1">
    <source>
        <dbReference type="ARBA" id="ARBA00007787"/>
    </source>
</evidence>
<evidence type="ECO:0000256" key="2">
    <source>
        <dbReference type="ARBA" id="ARBA00022982"/>
    </source>
</evidence>
<dbReference type="Gene3D" id="3.40.30.10">
    <property type="entry name" value="Glutaredoxin"/>
    <property type="match status" value="1"/>
</dbReference>
<keyword evidence="2" id="KW-0249">Electron transport</keyword>
<proteinExistence type="inferred from homology"/>
<dbReference type="Proteomes" id="UP000027153">
    <property type="component" value="Unassembled WGS sequence"/>
</dbReference>
<gene>
    <name evidence="4" type="ORF">ANME2D_01965</name>
</gene>
<dbReference type="InterPro" id="IPR013766">
    <property type="entry name" value="Thioredoxin_domain"/>
</dbReference>
<organism evidence="4 5">
    <name type="scientific">Candidatus Methanoperedens nitratireducens</name>
    <dbReference type="NCBI Taxonomy" id="1392998"/>
    <lineage>
        <taxon>Archaea</taxon>
        <taxon>Methanobacteriati</taxon>
        <taxon>Methanobacteriota</taxon>
        <taxon>Stenosarchaea group</taxon>
        <taxon>Methanomicrobia</taxon>
        <taxon>Methanosarcinales</taxon>
        <taxon>ANME-2 cluster</taxon>
        <taxon>Candidatus Methanoperedentaceae</taxon>
        <taxon>Candidatus Methanoperedens</taxon>
    </lineage>
</organism>
<dbReference type="PROSITE" id="PS51354">
    <property type="entry name" value="GLUTAREDOXIN_2"/>
    <property type="match status" value="1"/>
</dbReference>
<dbReference type="InterPro" id="IPR012336">
    <property type="entry name" value="Thioredoxin-like_fold"/>
</dbReference>
<comment type="similarity">
    <text evidence="1">Belongs to the glutaredoxin family.</text>
</comment>
<keyword evidence="2" id="KW-0813">Transport</keyword>
<dbReference type="SUPFAM" id="SSF52833">
    <property type="entry name" value="Thioredoxin-like"/>
    <property type="match status" value="1"/>
</dbReference>
<sequence>MTEDDELARIRKKKIEELMKRQQESSAPKPQTIVEVFTSPTCPHCPRALMMARQLAVQMPGIQVIELSTDTPQGYAKAALYGVQAVPTIFINGKRAFTGAPPSIEALRQFIRQT</sequence>
<evidence type="ECO:0000313" key="5">
    <source>
        <dbReference type="Proteomes" id="UP000027153"/>
    </source>
</evidence>
<reference evidence="4 5" key="1">
    <citation type="journal article" date="2013" name="Nature">
        <title>Anaerobic oxidation of methane coupled to nitrate reduction in a novel archaeal lineage.</title>
        <authorList>
            <person name="Haroon M.F."/>
            <person name="Hu S."/>
            <person name="Shi Y."/>
            <person name="Imelfort M."/>
            <person name="Keller J."/>
            <person name="Hugenholtz P."/>
            <person name="Yuan Z."/>
            <person name="Tyson G.W."/>
        </authorList>
    </citation>
    <scope>NUCLEOTIDE SEQUENCE [LARGE SCALE GENOMIC DNA]</scope>
    <source>
        <strain evidence="4 5">ANME-2d</strain>
    </source>
</reference>
<comment type="caution">
    <text evidence="4">The sequence shown here is derived from an EMBL/GenBank/DDBJ whole genome shotgun (WGS) entry which is preliminary data.</text>
</comment>
<dbReference type="PANTHER" id="PTHR37170">
    <property type="entry name" value="GLUTAREDOXIN-RELATED"/>
    <property type="match status" value="1"/>
</dbReference>
<dbReference type="Pfam" id="PF13192">
    <property type="entry name" value="Thioredoxin_3"/>
    <property type="match status" value="1"/>
</dbReference>